<dbReference type="EMBL" id="CP000674">
    <property type="protein sequence ID" value="ABQ23658.1"/>
    <property type="molecule type" value="Genomic_DNA"/>
</dbReference>
<protein>
    <submittedName>
        <fullName evidence="1">Uncharacterized protein</fullName>
    </submittedName>
</protein>
<evidence type="ECO:0000313" key="2">
    <source>
        <dbReference type="Proteomes" id="UP000002411"/>
    </source>
</evidence>
<sequence>MSENTDMKQLGVEVELDRKRRLVFDLNALCDIEEKYESVDNAIKAVGKFGKGGMKDLRYMLWKGLSNEDEKLTEEDAGRLMDTPMLGVLTDKLLLALGISLPPKNESKNEETKGTDAAKK</sequence>
<dbReference type="Proteomes" id="UP000002411">
    <property type="component" value="Plasmid pCKL555A"/>
</dbReference>
<accession>A5F9J9</accession>
<dbReference type="RefSeq" id="WP_011930405.1">
    <property type="nucleotide sequence ID" value="NC_009466.1"/>
</dbReference>
<dbReference type="KEGG" id="ckl:CKL_4059"/>
<dbReference type="HOGENOM" id="CLU_163283_1_0_9"/>
<dbReference type="eggNOG" id="ENOG5033EYX">
    <property type="taxonomic scope" value="Bacteria"/>
</dbReference>
<dbReference type="AlphaFoldDB" id="A5F9J9"/>
<gene>
    <name evidence="1" type="ordered locus">CKL_4059</name>
</gene>
<reference evidence="1 2" key="1">
    <citation type="journal article" date="2008" name="Proc. Natl. Acad. Sci. U.S.A.">
        <title>The genome of Clostridium kluyveri, a strict anaerobe with unique metabolic features.</title>
        <authorList>
            <person name="Seedorf H."/>
            <person name="Fricke W.F."/>
            <person name="Veith B."/>
            <person name="Brueggemann H."/>
            <person name="Liesegang H."/>
            <person name="Strittmatter A."/>
            <person name="Miethke M."/>
            <person name="Buckel W."/>
            <person name="Hinderberger J."/>
            <person name="Li F."/>
            <person name="Hagemeier C."/>
            <person name="Thauer R.K."/>
            <person name="Gottschalk G."/>
        </authorList>
    </citation>
    <scope>NUCLEOTIDE SEQUENCE [LARGE SCALE GENOMIC DNA]</scope>
    <source>
        <strain evidence="2">ATCC 8527 / DSM 555 / NCIMB 10680</strain>
        <plasmid evidence="1 2">pCKL555A</plasmid>
    </source>
</reference>
<name>A5F9J9_CLOK5</name>
<geneLocation type="plasmid" evidence="1 2">
    <name>pCKL555A</name>
</geneLocation>
<keyword evidence="2" id="KW-1185">Reference proteome</keyword>
<proteinExistence type="predicted"/>
<evidence type="ECO:0000313" key="1">
    <source>
        <dbReference type="EMBL" id="ABQ23658.1"/>
    </source>
</evidence>
<keyword evidence="1" id="KW-0614">Plasmid</keyword>
<organism evidence="1 2">
    <name type="scientific">Clostridium kluyveri (strain ATCC 8527 / DSM 555 / NBRC 12016 / NCIMB 10680 / K1)</name>
    <dbReference type="NCBI Taxonomy" id="431943"/>
    <lineage>
        <taxon>Bacteria</taxon>
        <taxon>Bacillati</taxon>
        <taxon>Bacillota</taxon>
        <taxon>Clostridia</taxon>
        <taxon>Eubacteriales</taxon>
        <taxon>Clostridiaceae</taxon>
        <taxon>Clostridium</taxon>
    </lineage>
</organism>